<dbReference type="Proteomes" id="UP000798662">
    <property type="component" value="Chromosome 2"/>
</dbReference>
<comment type="caution">
    <text evidence="1">The sequence shown here is derived from an EMBL/GenBank/DDBJ whole genome shotgun (WGS) entry which is preliminary data.</text>
</comment>
<reference evidence="1" key="1">
    <citation type="submission" date="2019-11" db="EMBL/GenBank/DDBJ databases">
        <title>Nori genome reveals adaptations in red seaweeds to the harsh intertidal environment.</title>
        <authorList>
            <person name="Wang D."/>
            <person name="Mao Y."/>
        </authorList>
    </citation>
    <scope>NUCLEOTIDE SEQUENCE</scope>
    <source>
        <tissue evidence="1">Gametophyte</tissue>
    </source>
</reference>
<dbReference type="EMBL" id="CM020619">
    <property type="protein sequence ID" value="KAK1864430.1"/>
    <property type="molecule type" value="Genomic_DNA"/>
</dbReference>
<keyword evidence="2" id="KW-1185">Reference proteome</keyword>
<sequence length="119" mass="12608">MCSYCTDVLSGPVPRSPYPCRSSAGQGVLAPTAKVLRWSTLKISLSRRVAVRVANVARGCRRCVPLHIRADGDRCAARLQRGHPRSSSCHCRHHRRTFTAVATATAAAAAAAAAATAVQ</sequence>
<name>A0ACC3C2T2_PYRYE</name>
<evidence type="ECO:0000313" key="2">
    <source>
        <dbReference type="Proteomes" id="UP000798662"/>
    </source>
</evidence>
<evidence type="ECO:0000313" key="1">
    <source>
        <dbReference type="EMBL" id="KAK1864430.1"/>
    </source>
</evidence>
<gene>
    <name evidence="1" type="ORF">I4F81_006977</name>
</gene>
<organism evidence="1 2">
    <name type="scientific">Pyropia yezoensis</name>
    <name type="common">Susabi-nori</name>
    <name type="synonym">Porphyra yezoensis</name>
    <dbReference type="NCBI Taxonomy" id="2788"/>
    <lineage>
        <taxon>Eukaryota</taxon>
        <taxon>Rhodophyta</taxon>
        <taxon>Bangiophyceae</taxon>
        <taxon>Bangiales</taxon>
        <taxon>Bangiaceae</taxon>
        <taxon>Pyropia</taxon>
    </lineage>
</organism>
<protein>
    <submittedName>
        <fullName evidence="1">Uncharacterized protein</fullName>
    </submittedName>
</protein>
<proteinExistence type="predicted"/>
<accession>A0ACC3C2T2</accession>